<dbReference type="InterPro" id="IPR036676">
    <property type="entry name" value="PurM-like_C_sf"/>
</dbReference>
<evidence type="ECO:0000256" key="3">
    <source>
        <dbReference type="ARBA" id="ARBA00022598"/>
    </source>
</evidence>
<keyword evidence="3" id="KW-0436">Ligase</keyword>
<accession>X1MMI2</accession>
<dbReference type="Gene3D" id="3.90.650.10">
    <property type="entry name" value="PurM-like C-terminal domain"/>
    <property type="match status" value="1"/>
</dbReference>
<dbReference type="PANTHER" id="PTHR10520">
    <property type="entry name" value="TRIFUNCTIONAL PURINE BIOSYNTHETIC PROTEIN ADENOSINE-3-RELATED"/>
    <property type="match status" value="1"/>
</dbReference>
<evidence type="ECO:0000256" key="2">
    <source>
        <dbReference type="ARBA" id="ARBA00013047"/>
    </source>
</evidence>
<keyword evidence="5" id="KW-0067">ATP-binding</keyword>
<dbReference type="EMBL" id="BARV01004811">
    <property type="protein sequence ID" value="GAI07574.1"/>
    <property type="molecule type" value="Genomic_DNA"/>
</dbReference>
<evidence type="ECO:0000256" key="1">
    <source>
        <dbReference type="ARBA" id="ARBA00004686"/>
    </source>
</evidence>
<dbReference type="GO" id="GO:0046084">
    <property type="term" value="P:adenine biosynthetic process"/>
    <property type="evidence" value="ECO:0007669"/>
    <property type="project" value="TreeGrafter"/>
</dbReference>
<dbReference type="SUPFAM" id="SSF56042">
    <property type="entry name" value="PurM C-terminal domain-like"/>
    <property type="match status" value="1"/>
</dbReference>
<keyword evidence="4" id="KW-0547">Nucleotide-binding</keyword>
<feature type="non-terminal residue" evidence="7">
    <location>
        <position position="1"/>
    </location>
</feature>
<dbReference type="GO" id="GO:0005524">
    <property type="term" value="F:ATP binding"/>
    <property type="evidence" value="ECO:0007669"/>
    <property type="project" value="UniProtKB-KW"/>
</dbReference>
<evidence type="ECO:0000259" key="6">
    <source>
        <dbReference type="Pfam" id="PF02769"/>
    </source>
</evidence>
<comment type="caution">
    <text evidence="7">The sequence shown here is derived from an EMBL/GenBank/DDBJ whole genome shotgun (WGS) entry which is preliminary data.</text>
</comment>
<dbReference type="InterPro" id="IPR004733">
    <property type="entry name" value="PurM_cligase"/>
</dbReference>
<dbReference type="AlphaFoldDB" id="X1MMI2"/>
<sequence>YPELGRTLGEELLEPHRGYYNQLKPLLPIIKGMAHITGGGLVGNVPRVLPQGMAARFHSRAWAVPPIFQLIQQRGNVDQQEMYRVFNMGIGMVLICSPEDVSQITQALPEAHIIGEVVKQTGKARVVIE</sequence>
<dbReference type="GO" id="GO:0006189">
    <property type="term" value="P:'de novo' IMP biosynthetic process"/>
    <property type="evidence" value="ECO:0007669"/>
    <property type="project" value="UniProtKB-UniPathway"/>
</dbReference>
<comment type="pathway">
    <text evidence="1">Purine metabolism; IMP biosynthesis via de novo pathway; 5-amino-1-(5-phospho-D-ribosyl)imidazole from N(2)-formyl-N(1)-(5-phospho-D-ribosyl)glycinamide: step 2/2.</text>
</comment>
<dbReference type="Pfam" id="PF02769">
    <property type="entry name" value="AIRS_C"/>
    <property type="match status" value="1"/>
</dbReference>
<gene>
    <name evidence="7" type="ORF">S06H3_10406</name>
</gene>
<reference evidence="7" key="1">
    <citation type="journal article" date="2014" name="Front. Microbiol.">
        <title>High frequency of phylogenetically diverse reductive dehalogenase-homologous genes in deep subseafloor sedimentary metagenomes.</title>
        <authorList>
            <person name="Kawai M."/>
            <person name="Futagami T."/>
            <person name="Toyoda A."/>
            <person name="Takaki Y."/>
            <person name="Nishi S."/>
            <person name="Hori S."/>
            <person name="Arai W."/>
            <person name="Tsubouchi T."/>
            <person name="Morono Y."/>
            <person name="Uchiyama I."/>
            <person name="Ito T."/>
            <person name="Fujiyama A."/>
            <person name="Inagaki F."/>
            <person name="Takami H."/>
        </authorList>
    </citation>
    <scope>NUCLEOTIDE SEQUENCE</scope>
    <source>
        <strain evidence="7">Expedition CK06-06</strain>
    </source>
</reference>
<dbReference type="UniPathway" id="UPA00074">
    <property type="reaction ID" value="UER00129"/>
</dbReference>
<dbReference type="GO" id="GO:0004641">
    <property type="term" value="F:phosphoribosylformylglycinamidine cyclo-ligase activity"/>
    <property type="evidence" value="ECO:0007669"/>
    <property type="project" value="UniProtKB-EC"/>
</dbReference>
<dbReference type="EC" id="6.3.3.1" evidence="2"/>
<dbReference type="GO" id="GO:0005829">
    <property type="term" value="C:cytosol"/>
    <property type="evidence" value="ECO:0007669"/>
    <property type="project" value="TreeGrafter"/>
</dbReference>
<evidence type="ECO:0000256" key="5">
    <source>
        <dbReference type="ARBA" id="ARBA00022840"/>
    </source>
</evidence>
<dbReference type="InterPro" id="IPR010918">
    <property type="entry name" value="PurM-like_C_dom"/>
</dbReference>
<evidence type="ECO:0000256" key="4">
    <source>
        <dbReference type="ARBA" id="ARBA00022741"/>
    </source>
</evidence>
<proteinExistence type="predicted"/>
<name>X1MMI2_9ZZZZ</name>
<organism evidence="7">
    <name type="scientific">marine sediment metagenome</name>
    <dbReference type="NCBI Taxonomy" id="412755"/>
    <lineage>
        <taxon>unclassified sequences</taxon>
        <taxon>metagenomes</taxon>
        <taxon>ecological metagenomes</taxon>
    </lineage>
</organism>
<evidence type="ECO:0000313" key="7">
    <source>
        <dbReference type="EMBL" id="GAI07574.1"/>
    </source>
</evidence>
<protein>
    <recommendedName>
        <fullName evidence="2">phosphoribosylformylglycinamidine cyclo-ligase</fullName>
        <ecNumber evidence="2">6.3.3.1</ecNumber>
    </recommendedName>
</protein>
<dbReference type="GO" id="GO:0004637">
    <property type="term" value="F:phosphoribosylamine-glycine ligase activity"/>
    <property type="evidence" value="ECO:0007669"/>
    <property type="project" value="TreeGrafter"/>
</dbReference>
<dbReference type="PANTHER" id="PTHR10520:SF12">
    <property type="entry name" value="TRIFUNCTIONAL PURINE BIOSYNTHETIC PROTEIN ADENOSINE-3"/>
    <property type="match status" value="1"/>
</dbReference>
<feature type="domain" description="PurM-like C-terminal" evidence="6">
    <location>
        <begin position="6"/>
        <end position="124"/>
    </location>
</feature>